<name>A0A4S2GY85_9PROT</name>
<accession>A0A4S2GY85</accession>
<proteinExistence type="predicted"/>
<gene>
    <name evidence="1" type="ORF">E5163_10175</name>
</gene>
<sequence length="123" mass="14221">MKVFLKPSTHQSDNQIGGFGPQKGNVDITFAFGKWEYHFSSIEWSDLVEEMSISIMRSLLLSEPQEIWVEGGRICGLSFDGDEFIFKFQNSKVYRVSISDVMVSLREIVKYYPFVDIKVLPRE</sequence>
<comment type="caution">
    <text evidence="1">The sequence shown here is derived from an EMBL/GenBank/DDBJ whole genome shotgun (WGS) entry which is preliminary data.</text>
</comment>
<evidence type="ECO:0000313" key="1">
    <source>
        <dbReference type="EMBL" id="TGY88190.1"/>
    </source>
</evidence>
<dbReference type="Proteomes" id="UP000308054">
    <property type="component" value="Unassembled WGS sequence"/>
</dbReference>
<protein>
    <submittedName>
        <fullName evidence="1">Uncharacterized protein</fullName>
    </submittedName>
</protein>
<evidence type="ECO:0000313" key="2">
    <source>
        <dbReference type="Proteomes" id="UP000308054"/>
    </source>
</evidence>
<keyword evidence="2" id="KW-1185">Reference proteome</keyword>
<dbReference type="RefSeq" id="WP_135996035.1">
    <property type="nucleotide sequence ID" value="NZ_CP071057.1"/>
</dbReference>
<reference evidence="1 2" key="1">
    <citation type="journal article" date="2017" name="Int. J. Syst. Evol. Microbiol.">
        <title>Marinicauda algicola sp. nov., isolated from a marine red alga Rhodosorus marinus.</title>
        <authorList>
            <person name="Jeong S.E."/>
            <person name="Jeon S.H."/>
            <person name="Chun B.H."/>
            <person name="Kim D.W."/>
            <person name="Jeon C.O."/>
        </authorList>
    </citation>
    <scope>NUCLEOTIDE SEQUENCE [LARGE SCALE GENOMIC DNA]</scope>
    <source>
        <strain evidence="1 2">JCM 31718</strain>
    </source>
</reference>
<organism evidence="1 2">
    <name type="scientific">Marinicauda algicola</name>
    <dbReference type="NCBI Taxonomy" id="2029849"/>
    <lineage>
        <taxon>Bacteria</taxon>
        <taxon>Pseudomonadati</taxon>
        <taxon>Pseudomonadota</taxon>
        <taxon>Alphaproteobacteria</taxon>
        <taxon>Maricaulales</taxon>
        <taxon>Maricaulaceae</taxon>
        <taxon>Marinicauda</taxon>
    </lineage>
</organism>
<dbReference type="EMBL" id="SRXW01000003">
    <property type="protein sequence ID" value="TGY88190.1"/>
    <property type="molecule type" value="Genomic_DNA"/>
</dbReference>
<dbReference type="AlphaFoldDB" id="A0A4S2GY85"/>